<dbReference type="OrthoDB" id="9802815at2"/>
<dbReference type="Gene3D" id="3.40.50.170">
    <property type="entry name" value="Formyl transferase, N-terminal domain"/>
    <property type="match status" value="1"/>
</dbReference>
<dbReference type="CDD" id="cd08704">
    <property type="entry name" value="Met_tRNA_FMT_C"/>
    <property type="match status" value="1"/>
</dbReference>
<dbReference type="CDD" id="cd08646">
    <property type="entry name" value="FMT_core_Met-tRNA-FMT_N"/>
    <property type="match status" value="1"/>
</dbReference>
<dbReference type="InterPro" id="IPR005793">
    <property type="entry name" value="Formyl_trans_C"/>
</dbReference>
<evidence type="ECO:0000256" key="7">
    <source>
        <dbReference type="ARBA" id="ARBA00048558"/>
    </source>
</evidence>
<proteinExistence type="inferred from homology"/>
<dbReference type="RefSeq" id="WP_028309829.1">
    <property type="nucleotide sequence ID" value="NZ_AXWS01000001.1"/>
</dbReference>
<evidence type="ECO:0000256" key="5">
    <source>
        <dbReference type="ARBA" id="ARBA00022679"/>
    </source>
</evidence>
<comment type="function">
    <text evidence="1 8">Attaches a formyl group to the free amino group of methionyl-tRNA(fMet). The formyl group appears to play a dual role in the initiator identity of N-formylmethionyl-tRNA by promoting its recognition by IF2 and preventing the misappropriation of this tRNA by the elongation apparatus.</text>
</comment>
<accession>A0A8B6X0K1</accession>
<dbReference type="AlphaFoldDB" id="A0A8B6X0K1"/>
<dbReference type="InterPro" id="IPR005794">
    <property type="entry name" value="Fmt"/>
</dbReference>
<evidence type="ECO:0000313" key="11">
    <source>
        <dbReference type="Proteomes" id="UP000675920"/>
    </source>
</evidence>
<evidence type="ECO:0000256" key="2">
    <source>
        <dbReference type="ARBA" id="ARBA00010699"/>
    </source>
</evidence>
<dbReference type="Gene3D" id="3.10.25.10">
    <property type="entry name" value="Formyl transferase, C-terminal domain"/>
    <property type="match status" value="1"/>
</dbReference>
<dbReference type="PANTHER" id="PTHR11138">
    <property type="entry name" value="METHIONYL-TRNA FORMYLTRANSFERASE"/>
    <property type="match status" value="1"/>
</dbReference>
<dbReference type="SUPFAM" id="SSF50486">
    <property type="entry name" value="FMT C-terminal domain-like"/>
    <property type="match status" value="1"/>
</dbReference>
<evidence type="ECO:0000313" key="12">
    <source>
        <dbReference type="RefSeq" id="WP_028309829.1"/>
    </source>
</evidence>
<dbReference type="Pfam" id="PF02911">
    <property type="entry name" value="Formyl_trans_C"/>
    <property type="match status" value="1"/>
</dbReference>
<organism evidence="11 12">
    <name type="scientific">Derxia gummosa DSM 723</name>
    <dbReference type="NCBI Taxonomy" id="1121388"/>
    <lineage>
        <taxon>Bacteria</taxon>
        <taxon>Pseudomonadati</taxon>
        <taxon>Pseudomonadota</taxon>
        <taxon>Betaproteobacteria</taxon>
        <taxon>Burkholderiales</taxon>
        <taxon>Alcaligenaceae</taxon>
        <taxon>Derxia</taxon>
    </lineage>
</organism>
<dbReference type="InterPro" id="IPR011034">
    <property type="entry name" value="Formyl_transferase-like_C_sf"/>
</dbReference>
<dbReference type="GO" id="GO:0005829">
    <property type="term" value="C:cytosol"/>
    <property type="evidence" value="ECO:0007669"/>
    <property type="project" value="TreeGrafter"/>
</dbReference>
<dbReference type="InterPro" id="IPR002376">
    <property type="entry name" value="Formyl_transf_N"/>
</dbReference>
<comment type="similarity">
    <text evidence="2 8">Belongs to the Fmt family.</text>
</comment>
<keyword evidence="5 8" id="KW-0808">Transferase</keyword>
<dbReference type="HAMAP" id="MF_00182">
    <property type="entry name" value="Formyl_trans"/>
    <property type="match status" value="1"/>
</dbReference>
<evidence type="ECO:0000256" key="3">
    <source>
        <dbReference type="ARBA" id="ARBA00012261"/>
    </source>
</evidence>
<dbReference type="GO" id="GO:0004479">
    <property type="term" value="F:methionyl-tRNA formyltransferase activity"/>
    <property type="evidence" value="ECO:0007669"/>
    <property type="project" value="UniProtKB-UniRule"/>
</dbReference>
<keyword evidence="11" id="KW-1185">Reference proteome</keyword>
<dbReference type="PANTHER" id="PTHR11138:SF5">
    <property type="entry name" value="METHIONYL-TRNA FORMYLTRANSFERASE, MITOCHONDRIAL"/>
    <property type="match status" value="1"/>
</dbReference>
<dbReference type="EC" id="2.1.2.9" evidence="3 8"/>
<dbReference type="InterPro" id="IPR036477">
    <property type="entry name" value="Formyl_transf_N_sf"/>
</dbReference>
<dbReference type="Proteomes" id="UP000675920">
    <property type="component" value="Unplaced"/>
</dbReference>
<dbReference type="SUPFAM" id="SSF53328">
    <property type="entry name" value="Formyltransferase"/>
    <property type="match status" value="1"/>
</dbReference>
<protein>
    <recommendedName>
        <fullName evidence="4 8">Methionyl-tRNA formyltransferase</fullName>
        <ecNumber evidence="3 8">2.1.2.9</ecNumber>
    </recommendedName>
</protein>
<dbReference type="InterPro" id="IPR037022">
    <property type="entry name" value="Formyl_trans_C_sf"/>
</dbReference>
<dbReference type="NCBIfam" id="TIGR00460">
    <property type="entry name" value="fmt"/>
    <property type="match status" value="1"/>
</dbReference>
<evidence type="ECO:0000259" key="9">
    <source>
        <dbReference type="Pfam" id="PF00551"/>
    </source>
</evidence>
<feature type="domain" description="Formyl transferase C-terminal" evidence="10">
    <location>
        <begin position="243"/>
        <end position="358"/>
    </location>
</feature>
<evidence type="ECO:0000256" key="1">
    <source>
        <dbReference type="ARBA" id="ARBA00002606"/>
    </source>
</evidence>
<keyword evidence="6 8" id="KW-0648">Protein biosynthesis</keyword>
<reference evidence="12" key="1">
    <citation type="submission" date="2025-08" db="UniProtKB">
        <authorList>
            <consortium name="RefSeq"/>
        </authorList>
    </citation>
    <scope>IDENTIFICATION</scope>
</reference>
<comment type="catalytic activity">
    <reaction evidence="7 8">
        <text>L-methionyl-tRNA(fMet) + (6R)-10-formyltetrahydrofolate = N-formyl-L-methionyl-tRNA(fMet) + (6S)-5,6,7,8-tetrahydrofolate + H(+)</text>
        <dbReference type="Rhea" id="RHEA:24380"/>
        <dbReference type="Rhea" id="RHEA-COMP:9952"/>
        <dbReference type="Rhea" id="RHEA-COMP:9953"/>
        <dbReference type="ChEBI" id="CHEBI:15378"/>
        <dbReference type="ChEBI" id="CHEBI:57453"/>
        <dbReference type="ChEBI" id="CHEBI:78530"/>
        <dbReference type="ChEBI" id="CHEBI:78844"/>
        <dbReference type="ChEBI" id="CHEBI:195366"/>
        <dbReference type="EC" id="2.1.2.9"/>
    </reaction>
</comment>
<dbReference type="Pfam" id="PF00551">
    <property type="entry name" value="Formyl_trans_N"/>
    <property type="match status" value="1"/>
</dbReference>
<feature type="domain" description="Formyl transferase N-terminal" evidence="9">
    <location>
        <begin position="1"/>
        <end position="222"/>
    </location>
</feature>
<name>A0A8B6X0K1_9BURK</name>
<sequence>MRIVFAGTPEFAACALDALIAAGHEITLVLTQPDRPAGRGMKLQPSPVKALALKHGIEVFQPQTLRLTHPKHGAEGAEAQRRLAAEFGKPVPPAAAGAALTEAAGSEVASAATSTTTAAPADVMIVAAYGLILPQEVLDLPARGCINIHASLLPRWRGAAPIHRAIEAGDAETGIAIMQMDVGLDTGAVLLERRLSIGADESTGQLHDRLAALGGEAIVEALARLDTLAAVPQPADGVSYAAKIAKSEAAIDFAEPAEVIARRIRAFDPFPGASAECDGVAIKFWQATVVPAGDVDPTIAAPAEATAAATAGGAAPGSILAADADGVLVACGSGALRVTALQKPGGKRLPARDFLAGHPLRAGMRFTSAARESA</sequence>
<gene>
    <name evidence="8 12" type="primary">fmt</name>
</gene>
<dbReference type="InterPro" id="IPR041711">
    <property type="entry name" value="Met-tRNA-FMT_N"/>
</dbReference>
<feature type="binding site" evidence="8">
    <location>
        <begin position="151"/>
        <end position="154"/>
    </location>
    <ligand>
        <name>(6S)-5,6,7,8-tetrahydrofolate</name>
        <dbReference type="ChEBI" id="CHEBI:57453"/>
    </ligand>
</feature>
<dbReference type="InterPro" id="IPR044135">
    <property type="entry name" value="Met-tRNA-FMT_C"/>
</dbReference>
<evidence type="ECO:0000256" key="4">
    <source>
        <dbReference type="ARBA" id="ARBA00016014"/>
    </source>
</evidence>
<evidence type="ECO:0000256" key="8">
    <source>
        <dbReference type="HAMAP-Rule" id="MF_00182"/>
    </source>
</evidence>
<evidence type="ECO:0000256" key="6">
    <source>
        <dbReference type="ARBA" id="ARBA00022917"/>
    </source>
</evidence>
<evidence type="ECO:0000259" key="10">
    <source>
        <dbReference type="Pfam" id="PF02911"/>
    </source>
</evidence>